<gene>
    <name evidence="2" type="ORF">ACFSCZ_05095</name>
</gene>
<reference evidence="3" key="1">
    <citation type="journal article" date="2019" name="Int. J. Syst. Evol. Microbiol.">
        <title>The Global Catalogue of Microorganisms (GCM) 10K type strain sequencing project: providing services to taxonomists for standard genome sequencing and annotation.</title>
        <authorList>
            <consortium name="The Broad Institute Genomics Platform"/>
            <consortium name="The Broad Institute Genome Sequencing Center for Infectious Disease"/>
            <person name="Wu L."/>
            <person name="Ma J."/>
        </authorList>
    </citation>
    <scope>NUCLEOTIDE SEQUENCE [LARGE SCALE GENOMIC DNA]</scope>
    <source>
        <strain evidence="3">CGMCC 1.12295</strain>
    </source>
</reference>
<sequence>MKKNILLKNCFIIDVEKGNHMSNGTIEISDGKIVKAGPADDVHLSFTDYQEIDLKGFTVLPGLINVHVHLCLSAEPNPNVLNQTDIETAIHVIQNAQKTLYSGVTTVRDCGCNNSATIEVSKAIESEKVTGSRIIPTGRALLITGGHGRFLGREVDGVENIRKAAREEIKEGAKALKVVATGGVLSPGTEIGAPELNYEEILAVVEEAKKKGLTVAAHAIGTEGIMNAIKAGVDSIEHGSYLTDEAISLMKEKGIFHIPTLTAYHCVVENSNHSAMDASTVRKAKSAQEDNIHSFIKSRQAGVEFAAGTDAGTPYNPHGDIHLEMKLMEASGVSKMDILRAASIQGAKLLRIDDQVGSIAENKVADLIAVEGNPLEDLDAIKNIKLVIKEGSLVHHAMERKELFV</sequence>
<dbReference type="InterPro" id="IPR051781">
    <property type="entry name" value="Metallo-dep_Hydrolase"/>
</dbReference>
<dbReference type="Proteomes" id="UP001597301">
    <property type="component" value="Unassembled WGS sequence"/>
</dbReference>
<dbReference type="RefSeq" id="WP_380772693.1">
    <property type="nucleotide sequence ID" value="NZ_JBHUEO010000008.1"/>
</dbReference>
<dbReference type="Gene3D" id="2.30.40.10">
    <property type="entry name" value="Urease, subunit C, domain 1"/>
    <property type="match status" value="1"/>
</dbReference>
<name>A0ABW4KE91_9BACI</name>
<evidence type="ECO:0000259" key="1">
    <source>
        <dbReference type="Pfam" id="PF01979"/>
    </source>
</evidence>
<dbReference type="CDD" id="cd01299">
    <property type="entry name" value="Met_dep_hydrolase_A"/>
    <property type="match status" value="1"/>
</dbReference>
<dbReference type="InterPro" id="IPR006680">
    <property type="entry name" value="Amidohydro-rel"/>
</dbReference>
<feature type="domain" description="Amidohydrolase-related" evidence="1">
    <location>
        <begin position="58"/>
        <end position="394"/>
    </location>
</feature>
<dbReference type="Pfam" id="PF01979">
    <property type="entry name" value="Amidohydro_1"/>
    <property type="match status" value="1"/>
</dbReference>
<dbReference type="InterPro" id="IPR032466">
    <property type="entry name" value="Metal_Hydrolase"/>
</dbReference>
<dbReference type="EMBL" id="JBHUEO010000008">
    <property type="protein sequence ID" value="MFD1706132.1"/>
    <property type="molecule type" value="Genomic_DNA"/>
</dbReference>
<dbReference type="SUPFAM" id="SSF51338">
    <property type="entry name" value="Composite domain of metallo-dependent hydrolases"/>
    <property type="match status" value="1"/>
</dbReference>
<dbReference type="InterPro" id="IPR011059">
    <property type="entry name" value="Metal-dep_hydrolase_composite"/>
</dbReference>
<dbReference type="InterPro" id="IPR057744">
    <property type="entry name" value="OTAase-like"/>
</dbReference>
<dbReference type="PANTHER" id="PTHR43135">
    <property type="entry name" value="ALPHA-D-RIBOSE 1-METHYLPHOSPHONATE 5-TRIPHOSPHATE DIPHOSPHATASE"/>
    <property type="match status" value="1"/>
</dbReference>
<dbReference type="SUPFAM" id="SSF51556">
    <property type="entry name" value="Metallo-dependent hydrolases"/>
    <property type="match status" value="1"/>
</dbReference>
<dbReference type="PANTHER" id="PTHR43135:SF3">
    <property type="entry name" value="ALPHA-D-RIBOSE 1-METHYLPHOSPHONATE 5-TRIPHOSPHATE DIPHOSPHATASE"/>
    <property type="match status" value="1"/>
</dbReference>
<dbReference type="Gene3D" id="3.20.20.140">
    <property type="entry name" value="Metal-dependent hydrolases"/>
    <property type="match status" value="1"/>
</dbReference>
<protein>
    <submittedName>
        <fullName evidence="2">Amidohydrolase family protein</fullName>
    </submittedName>
</protein>
<comment type="caution">
    <text evidence="2">The sequence shown here is derived from an EMBL/GenBank/DDBJ whole genome shotgun (WGS) entry which is preliminary data.</text>
</comment>
<keyword evidence="3" id="KW-1185">Reference proteome</keyword>
<proteinExistence type="predicted"/>
<organism evidence="2 3">
    <name type="scientific">Siminovitchia sediminis</name>
    <dbReference type="NCBI Taxonomy" id="1274353"/>
    <lineage>
        <taxon>Bacteria</taxon>
        <taxon>Bacillati</taxon>
        <taxon>Bacillota</taxon>
        <taxon>Bacilli</taxon>
        <taxon>Bacillales</taxon>
        <taxon>Bacillaceae</taxon>
        <taxon>Siminovitchia</taxon>
    </lineage>
</organism>
<evidence type="ECO:0000313" key="3">
    <source>
        <dbReference type="Proteomes" id="UP001597301"/>
    </source>
</evidence>
<accession>A0ABW4KE91</accession>
<evidence type="ECO:0000313" key="2">
    <source>
        <dbReference type="EMBL" id="MFD1706132.1"/>
    </source>
</evidence>